<evidence type="ECO:0000259" key="5">
    <source>
        <dbReference type="PROSITE" id="PS51898"/>
    </source>
</evidence>
<dbReference type="InterPro" id="IPR002104">
    <property type="entry name" value="Integrase_catalytic"/>
</dbReference>
<evidence type="ECO:0000256" key="4">
    <source>
        <dbReference type="ARBA" id="ARBA00023172"/>
    </source>
</evidence>
<dbReference type="Pfam" id="PF13356">
    <property type="entry name" value="Arm-DNA-bind_3"/>
    <property type="match status" value="1"/>
</dbReference>
<dbReference type="PANTHER" id="PTHR30629:SF9">
    <property type="entry name" value="PROTEIN INTB-RELATED"/>
    <property type="match status" value="1"/>
</dbReference>
<protein>
    <submittedName>
        <fullName evidence="6">Integrase</fullName>
    </submittedName>
</protein>
<keyword evidence="2" id="KW-0229">DNA integration</keyword>
<dbReference type="SUPFAM" id="SSF56349">
    <property type="entry name" value="DNA breaking-rejoining enzymes"/>
    <property type="match status" value="1"/>
</dbReference>
<evidence type="ECO:0000313" key="7">
    <source>
        <dbReference type="Proteomes" id="UP000247483"/>
    </source>
</evidence>
<dbReference type="AlphaFoldDB" id="A0A2V4DR26"/>
<reference evidence="6 7" key="1">
    <citation type="submission" date="2018-05" db="EMBL/GenBank/DDBJ databases">
        <title>Reference genomes for bee gut microbiota database.</title>
        <authorList>
            <person name="Ellegaard K.M."/>
        </authorList>
    </citation>
    <scope>NUCLEOTIDE SEQUENCE [LARGE SCALE GENOMIC DNA]</scope>
    <source>
        <strain evidence="6 7">ESL0177</strain>
    </source>
</reference>
<dbReference type="InterPro" id="IPR025166">
    <property type="entry name" value="Integrase_DNA_bind_dom"/>
</dbReference>
<comment type="caution">
    <text evidence="6">The sequence shown here is derived from an EMBL/GenBank/DDBJ whole genome shotgun (WGS) entry which is preliminary data.</text>
</comment>
<dbReference type="PANTHER" id="PTHR30629">
    <property type="entry name" value="PROPHAGE INTEGRASE"/>
    <property type="match status" value="1"/>
</dbReference>
<evidence type="ECO:0000313" key="6">
    <source>
        <dbReference type="EMBL" id="PXZ02520.1"/>
    </source>
</evidence>
<feature type="domain" description="Tyr recombinase" evidence="5">
    <location>
        <begin position="199"/>
        <end position="391"/>
    </location>
</feature>
<dbReference type="GO" id="GO:0003677">
    <property type="term" value="F:DNA binding"/>
    <property type="evidence" value="ECO:0007669"/>
    <property type="project" value="UniProtKB-KW"/>
</dbReference>
<dbReference type="Gene3D" id="1.10.150.130">
    <property type="match status" value="1"/>
</dbReference>
<dbReference type="GO" id="GO:0015074">
    <property type="term" value="P:DNA integration"/>
    <property type="evidence" value="ECO:0007669"/>
    <property type="project" value="UniProtKB-KW"/>
</dbReference>
<dbReference type="Pfam" id="PF22022">
    <property type="entry name" value="Phage_int_M"/>
    <property type="match status" value="1"/>
</dbReference>
<accession>A0A2V4DR26</accession>
<dbReference type="EMBL" id="QGLP01000010">
    <property type="protein sequence ID" value="PXZ02520.1"/>
    <property type="molecule type" value="Genomic_DNA"/>
</dbReference>
<name>A0A2V4DR26_9GAMM</name>
<dbReference type="InterPro" id="IPR053876">
    <property type="entry name" value="Phage_int_M"/>
</dbReference>
<dbReference type="RefSeq" id="WP_110424539.1">
    <property type="nucleotide sequence ID" value="NZ_QGLP01000010.1"/>
</dbReference>
<dbReference type="PROSITE" id="PS51898">
    <property type="entry name" value="TYR_RECOMBINASE"/>
    <property type="match status" value="1"/>
</dbReference>
<dbReference type="InterPro" id="IPR013762">
    <property type="entry name" value="Integrase-like_cat_sf"/>
</dbReference>
<organism evidence="6 7">
    <name type="scientific">Gilliamella apicola</name>
    <dbReference type="NCBI Taxonomy" id="1196095"/>
    <lineage>
        <taxon>Bacteria</taxon>
        <taxon>Pseudomonadati</taxon>
        <taxon>Pseudomonadota</taxon>
        <taxon>Gammaproteobacteria</taxon>
        <taxon>Orbales</taxon>
        <taxon>Orbaceae</taxon>
        <taxon>Gilliamella</taxon>
    </lineage>
</organism>
<dbReference type="GO" id="GO:0006310">
    <property type="term" value="P:DNA recombination"/>
    <property type="evidence" value="ECO:0007669"/>
    <property type="project" value="UniProtKB-KW"/>
</dbReference>
<sequence length="415" mass="48212">MSLTDLKIKSAKPYNKQYKLSDGDGLFLLVHSNGSKYWRFRYYFNGKEKLMSIGQYPNVLLSEARKIRNEAKSLLARNIDPQVEKKAKQFEDEIQVTFEQVARKWCTNNKTWSEPHRAKVLRTLELYLFPKIGAYSISALTTRQLIVPIKAVEENGRFEVANRLQQLTSAIMRYAVQNGYISYNPAQDLKGVVSKVKVNHRPALELEKIPELLERIDNFKGRELTKLAIKLSLLIFIRSSELRFARWLEIDFDKKIWTIPAEREEIDGVPHSQRGSKMRTPHLVPLSDQAIEILKQIHEISGMYELVFIGDHSARKPMSENTINKALRSIGYDTKTELCGHGFRTMACSALVESNLWSRDAVERQMSHQERNGVRAAYIHKAQHIIERTKMVQWWADYLDSIRTEYVMPYEFKTA</sequence>
<dbReference type="Pfam" id="PF00589">
    <property type="entry name" value="Phage_integrase"/>
    <property type="match status" value="1"/>
</dbReference>
<keyword evidence="4" id="KW-0233">DNA recombination</keyword>
<proteinExistence type="inferred from homology"/>
<gene>
    <name evidence="6" type="ORF">DKK79_13695</name>
</gene>
<dbReference type="InterPro" id="IPR050808">
    <property type="entry name" value="Phage_Integrase"/>
</dbReference>
<dbReference type="Proteomes" id="UP000247483">
    <property type="component" value="Unassembled WGS sequence"/>
</dbReference>
<evidence type="ECO:0000256" key="2">
    <source>
        <dbReference type="ARBA" id="ARBA00022908"/>
    </source>
</evidence>
<evidence type="ECO:0000256" key="3">
    <source>
        <dbReference type="ARBA" id="ARBA00023125"/>
    </source>
</evidence>
<keyword evidence="3" id="KW-0238">DNA-binding</keyword>
<dbReference type="InterPro" id="IPR011010">
    <property type="entry name" value="DNA_brk_join_enz"/>
</dbReference>
<dbReference type="Gene3D" id="1.10.443.10">
    <property type="entry name" value="Intergrase catalytic core"/>
    <property type="match status" value="1"/>
</dbReference>
<dbReference type="InterPro" id="IPR010998">
    <property type="entry name" value="Integrase_recombinase_N"/>
</dbReference>
<dbReference type="Gene3D" id="3.30.160.390">
    <property type="entry name" value="Integrase, DNA-binding domain"/>
    <property type="match status" value="1"/>
</dbReference>
<dbReference type="InterPro" id="IPR038488">
    <property type="entry name" value="Integrase_DNA-bd_sf"/>
</dbReference>
<comment type="similarity">
    <text evidence="1">Belongs to the 'phage' integrase family.</text>
</comment>
<dbReference type="CDD" id="cd00801">
    <property type="entry name" value="INT_P4_C"/>
    <property type="match status" value="1"/>
</dbReference>
<evidence type="ECO:0000256" key="1">
    <source>
        <dbReference type="ARBA" id="ARBA00008857"/>
    </source>
</evidence>